<reference evidence="2 3" key="1">
    <citation type="submission" date="2016-07" db="EMBL/GenBank/DDBJ databases">
        <title>Pervasive Adenine N6-methylation of Active Genes in Fungi.</title>
        <authorList>
            <consortium name="DOE Joint Genome Institute"/>
            <person name="Mondo S.J."/>
            <person name="Dannebaum R.O."/>
            <person name="Kuo R.C."/>
            <person name="Labutti K."/>
            <person name="Haridas S."/>
            <person name="Kuo A."/>
            <person name="Salamov A."/>
            <person name="Ahrendt S.R."/>
            <person name="Lipzen A."/>
            <person name="Sullivan W."/>
            <person name="Andreopoulos W.B."/>
            <person name="Clum A."/>
            <person name="Lindquist E."/>
            <person name="Daum C."/>
            <person name="Ramamoorthy G.K."/>
            <person name="Gryganskyi A."/>
            <person name="Culley D."/>
            <person name="Magnuson J.K."/>
            <person name="James T.Y."/>
            <person name="O'Malley M.A."/>
            <person name="Stajich J.E."/>
            <person name="Spatafora J.W."/>
            <person name="Visel A."/>
            <person name="Grigoriev I.V."/>
        </authorList>
    </citation>
    <scope>NUCLEOTIDE SEQUENCE [LARGE SCALE GENOMIC DNA]</scope>
    <source>
        <strain evidence="2 3">62-1032</strain>
    </source>
</reference>
<feature type="compositionally biased region" description="Polar residues" evidence="1">
    <location>
        <begin position="421"/>
        <end position="440"/>
    </location>
</feature>
<dbReference type="EMBL" id="MCGR01000009">
    <property type="protein sequence ID" value="ORY88620.1"/>
    <property type="molecule type" value="Genomic_DNA"/>
</dbReference>
<feature type="compositionally biased region" description="Acidic residues" evidence="1">
    <location>
        <begin position="813"/>
        <end position="823"/>
    </location>
</feature>
<dbReference type="AlphaFoldDB" id="A0A1Y2G128"/>
<feature type="compositionally biased region" description="Polar residues" evidence="1">
    <location>
        <begin position="308"/>
        <end position="317"/>
    </location>
</feature>
<feature type="compositionally biased region" description="Polar residues" evidence="1">
    <location>
        <begin position="248"/>
        <end position="271"/>
    </location>
</feature>
<feature type="compositionally biased region" description="Low complexity" evidence="1">
    <location>
        <begin position="373"/>
        <end position="385"/>
    </location>
</feature>
<feature type="compositionally biased region" description="Low complexity" evidence="1">
    <location>
        <begin position="599"/>
        <end position="650"/>
    </location>
</feature>
<feature type="compositionally biased region" description="Polar residues" evidence="1">
    <location>
        <begin position="710"/>
        <end position="728"/>
    </location>
</feature>
<sequence length="1114" mass="117763">MAQPPWPPSRRAVSRSTPASSPAAASHLAVSPTKRTRDERDDGSGGDLSSSDGESEVQQRLLSRSTSRSTSVTSHDAELLRTSLESAFERGSSSGVAMSREGSREAGPMRNRPVTEAFKLFVGQAASSRREGRGRPSMGTVFGGDEAAPAPSCVPAGATSTTHHPPPLPPPSRSSFSPQINRQAPSSSSAPLGSTSQHRTGSLARNSSLTRHVESSYPPPTLPPTTSPATNPPRAAFPPSRLPPSLPNAVSSNKAPSQSLNDNTFTPSTVALDTPDIAREQTRLQGRAAEGTTSTSSPPGALEATAIASGSQGTTQSAPSIRPKPSTPPSRPPLAASSATVPERPTHPITTNSRISGGGIQRPSYSAEPNVVPAPASAPAPASLAKPPPSSTFSFLLNPDDSAARCKALAQLAVSRIPSAQVLSAESSSAPKEVDSSSTEDAAAEGQPQPSPTQLLQKESEMLILSDEDEEDEDHPLFTDREPPAPAPPTGPSTQQPSPSTAIADDNSKTAPTPPANPSTHRFRLVLPRPPAEAPPLASDALPPSPTHQRPSGGIFLPSQAPKKSAPSSIAAQPRLRAVKSAVRSSSGQIGGVIIPHRSSSASEAPLASSSLLPQHTPRSATTAASMPQQSTSTSTSTTALSAPVLSRPILPRPIPKSSPPIPLPHRPLLQASAPPRPTLPAPIIDSRPRRSSTPNSSASTSARPRGPRTRSSASIAAEHQAQSSSDDNYVGPTSRSLSADRRAASTRTTRTGRASSSSDHRRADRSASFGVGEEKLRAAMKGTMALSRLPKLKEAKAKEKARIERQRSRLDSEEDEEMEDMGDGASSRERGGGSRWKGKGRMKVLPRLPDDESSSSSDDECVVSFAAKDTTVEKRLQARAGLIRKKQAWEEQDPEDFLATSNHSKSLIITVTSVTLHLPVADVNALLGVHLSFTLHDTVSNRLIAQSARSNVAFPCVSTDPSSSNLRTFHRPPLTFDLRLDRSLLRSAPNLILRVAWKRGMDDLASSLPLTTSNGRLVTSRAPSKIAFASDKDPRVGLTLGWVVESVGAGRDMGVEEMVEETARIFRRLEVDEKPIWLPDALPAPKARQQVRVPALRRRRRGFDHLVSLIALV</sequence>
<keyword evidence="3" id="KW-1185">Reference proteome</keyword>
<accession>A0A1Y2G128</accession>
<evidence type="ECO:0000313" key="3">
    <source>
        <dbReference type="Proteomes" id="UP000193467"/>
    </source>
</evidence>
<proteinExistence type="predicted"/>
<feature type="compositionally biased region" description="Low complexity" evidence="1">
    <location>
        <begin position="746"/>
        <end position="758"/>
    </location>
</feature>
<evidence type="ECO:0000313" key="2">
    <source>
        <dbReference type="EMBL" id="ORY88620.1"/>
    </source>
</evidence>
<dbReference type="InParanoid" id="A0A1Y2G128"/>
<feature type="compositionally biased region" description="Low complexity" evidence="1">
    <location>
        <begin position="692"/>
        <end position="705"/>
    </location>
</feature>
<feature type="compositionally biased region" description="Low complexity" evidence="1">
    <location>
        <begin position="492"/>
        <end position="502"/>
    </location>
</feature>
<feature type="compositionally biased region" description="Polar residues" evidence="1">
    <location>
        <begin position="192"/>
        <end position="210"/>
    </location>
</feature>
<feature type="compositionally biased region" description="Low complexity" evidence="1">
    <location>
        <begin position="558"/>
        <end position="574"/>
    </location>
</feature>
<feature type="compositionally biased region" description="Pro residues" evidence="1">
    <location>
        <begin position="217"/>
        <end position="226"/>
    </location>
</feature>
<feature type="compositionally biased region" description="Low complexity" evidence="1">
    <location>
        <begin position="173"/>
        <end position="191"/>
    </location>
</feature>
<gene>
    <name evidence="2" type="ORF">BCR35DRAFT_219182</name>
</gene>
<organism evidence="2 3">
    <name type="scientific">Leucosporidium creatinivorum</name>
    <dbReference type="NCBI Taxonomy" id="106004"/>
    <lineage>
        <taxon>Eukaryota</taxon>
        <taxon>Fungi</taxon>
        <taxon>Dikarya</taxon>
        <taxon>Basidiomycota</taxon>
        <taxon>Pucciniomycotina</taxon>
        <taxon>Microbotryomycetes</taxon>
        <taxon>Leucosporidiales</taxon>
        <taxon>Leucosporidium</taxon>
    </lineage>
</organism>
<feature type="compositionally biased region" description="Pro residues" evidence="1">
    <location>
        <begin position="651"/>
        <end position="666"/>
    </location>
</feature>
<feature type="compositionally biased region" description="Low complexity" evidence="1">
    <location>
        <begin position="47"/>
        <end position="74"/>
    </location>
</feature>
<dbReference type="Proteomes" id="UP000193467">
    <property type="component" value="Unassembled WGS sequence"/>
</dbReference>
<feature type="compositionally biased region" description="Low complexity" evidence="1">
    <location>
        <begin position="9"/>
        <end position="32"/>
    </location>
</feature>
<feature type="region of interest" description="Disordered" evidence="1">
    <location>
        <begin position="1"/>
        <end position="398"/>
    </location>
</feature>
<evidence type="ECO:0000256" key="1">
    <source>
        <dbReference type="SAM" id="MobiDB-lite"/>
    </source>
</evidence>
<feature type="compositionally biased region" description="Basic and acidic residues" evidence="1">
    <location>
        <begin position="792"/>
        <end position="812"/>
    </location>
</feature>
<protein>
    <submittedName>
        <fullName evidence="2">Uncharacterized protein</fullName>
    </submittedName>
</protein>
<dbReference type="STRING" id="106004.A0A1Y2G128"/>
<name>A0A1Y2G128_9BASI</name>
<comment type="caution">
    <text evidence="2">The sequence shown here is derived from an EMBL/GenBank/DDBJ whole genome shotgun (WGS) entry which is preliminary data.</text>
</comment>
<feature type="region of interest" description="Disordered" evidence="1">
    <location>
        <begin position="420"/>
        <end position="859"/>
    </location>
</feature>